<accession>A0ABD0PA10</accession>
<evidence type="ECO:0000313" key="2">
    <source>
        <dbReference type="EMBL" id="KAL0170607.1"/>
    </source>
</evidence>
<protein>
    <recommendedName>
        <fullName evidence="4">Alpha-amylase</fullName>
    </recommendedName>
</protein>
<feature type="signal peptide" evidence="1">
    <location>
        <begin position="1"/>
        <end position="16"/>
    </location>
</feature>
<dbReference type="Proteomes" id="UP001529510">
    <property type="component" value="Unassembled WGS sequence"/>
</dbReference>
<proteinExistence type="predicted"/>
<feature type="chain" id="PRO_5044860715" description="Alpha-amylase" evidence="1">
    <location>
        <begin position="17"/>
        <end position="57"/>
    </location>
</feature>
<evidence type="ECO:0000256" key="1">
    <source>
        <dbReference type="SAM" id="SignalP"/>
    </source>
</evidence>
<dbReference type="EMBL" id="JAMKFB020000017">
    <property type="protein sequence ID" value="KAL0170607.1"/>
    <property type="molecule type" value="Genomic_DNA"/>
</dbReference>
<feature type="non-terminal residue" evidence="2">
    <location>
        <position position="1"/>
    </location>
</feature>
<name>A0ABD0PA10_CIRMR</name>
<sequence>TMKLLILVVLFGLSFAQHNPNLKNGRTSIVHLFEWRWADIAEECERYLAPNGYGGVQ</sequence>
<dbReference type="SUPFAM" id="SSF51445">
    <property type="entry name" value="(Trans)glycosidases"/>
    <property type="match status" value="1"/>
</dbReference>
<feature type="non-terminal residue" evidence="2">
    <location>
        <position position="57"/>
    </location>
</feature>
<dbReference type="InterPro" id="IPR017853">
    <property type="entry name" value="GH"/>
</dbReference>
<reference evidence="2 3" key="1">
    <citation type="submission" date="2024-05" db="EMBL/GenBank/DDBJ databases">
        <title>Genome sequencing and assembly of Indian major carp, Cirrhinus mrigala (Hamilton, 1822).</title>
        <authorList>
            <person name="Mohindra V."/>
            <person name="Chowdhury L.M."/>
            <person name="Lal K."/>
            <person name="Jena J.K."/>
        </authorList>
    </citation>
    <scope>NUCLEOTIDE SEQUENCE [LARGE SCALE GENOMIC DNA]</scope>
    <source>
        <strain evidence="2">CM1030</strain>
        <tissue evidence="2">Blood</tissue>
    </source>
</reference>
<keyword evidence="1" id="KW-0732">Signal</keyword>
<comment type="caution">
    <text evidence="2">The sequence shown here is derived from an EMBL/GenBank/DDBJ whole genome shotgun (WGS) entry which is preliminary data.</text>
</comment>
<dbReference type="AlphaFoldDB" id="A0ABD0PA10"/>
<dbReference type="Gene3D" id="3.20.20.80">
    <property type="entry name" value="Glycosidases"/>
    <property type="match status" value="1"/>
</dbReference>
<keyword evidence="3" id="KW-1185">Reference proteome</keyword>
<evidence type="ECO:0008006" key="4">
    <source>
        <dbReference type="Google" id="ProtNLM"/>
    </source>
</evidence>
<organism evidence="2 3">
    <name type="scientific">Cirrhinus mrigala</name>
    <name type="common">Mrigala</name>
    <dbReference type="NCBI Taxonomy" id="683832"/>
    <lineage>
        <taxon>Eukaryota</taxon>
        <taxon>Metazoa</taxon>
        <taxon>Chordata</taxon>
        <taxon>Craniata</taxon>
        <taxon>Vertebrata</taxon>
        <taxon>Euteleostomi</taxon>
        <taxon>Actinopterygii</taxon>
        <taxon>Neopterygii</taxon>
        <taxon>Teleostei</taxon>
        <taxon>Ostariophysi</taxon>
        <taxon>Cypriniformes</taxon>
        <taxon>Cyprinidae</taxon>
        <taxon>Labeoninae</taxon>
        <taxon>Labeonini</taxon>
        <taxon>Cirrhinus</taxon>
    </lineage>
</organism>
<evidence type="ECO:0000313" key="3">
    <source>
        <dbReference type="Proteomes" id="UP001529510"/>
    </source>
</evidence>
<gene>
    <name evidence="2" type="ORF">M9458_035203</name>
</gene>